<organism evidence="1">
    <name type="scientific">Rhizophora mucronata</name>
    <name type="common">Asiatic mangrove</name>
    <dbReference type="NCBI Taxonomy" id="61149"/>
    <lineage>
        <taxon>Eukaryota</taxon>
        <taxon>Viridiplantae</taxon>
        <taxon>Streptophyta</taxon>
        <taxon>Embryophyta</taxon>
        <taxon>Tracheophyta</taxon>
        <taxon>Spermatophyta</taxon>
        <taxon>Magnoliopsida</taxon>
        <taxon>eudicotyledons</taxon>
        <taxon>Gunneridae</taxon>
        <taxon>Pentapetalae</taxon>
        <taxon>rosids</taxon>
        <taxon>fabids</taxon>
        <taxon>Malpighiales</taxon>
        <taxon>Rhizophoraceae</taxon>
        <taxon>Rhizophora</taxon>
    </lineage>
</organism>
<sequence>MRVNHLNQRLKSSILCLVDRPIHHVCPQKFDHQDRHI</sequence>
<proteinExistence type="predicted"/>
<dbReference type="AlphaFoldDB" id="A0A2P2MXY5"/>
<name>A0A2P2MXY5_RHIMU</name>
<evidence type="ECO:0000313" key="1">
    <source>
        <dbReference type="EMBL" id="MBX35084.1"/>
    </source>
</evidence>
<protein>
    <submittedName>
        <fullName evidence="1">Uncharacterized protein</fullName>
    </submittedName>
</protein>
<accession>A0A2P2MXY5</accession>
<reference evidence="1" key="1">
    <citation type="submission" date="2018-02" db="EMBL/GenBank/DDBJ databases">
        <title>Rhizophora mucronata_Transcriptome.</title>
        <authorList>
            <person name="Meera S.P."/>
            <person name="Sreeshan A."/>
            <person name="Augustine A."/>
        </authorList>
    </citation>
    <scope>NUCLEOTIDE SEQUENCE</scope>
    <source>
        <tissue evidence="1">Leaf</tissue>
    </source>
</reference>
<dbReference type="EMBL" id="GGEC01054600">
    <property type="protein sequence ID" value="MBX35084.1"/>
    <property type="molecule type" value="Transcribed_RNA"/>
</dbReference>